<dbReference type="GO" id="GO:0005524">
    <property type="term" value="F:ATP binding"/>
    <property type="evidence" value="ECO:0007669"/>
    <property type="project" value="InterPro"/>
</dbReference>
<dbReference type="Gene3D" id="3.40.50.300">
    <property type="entry name" value="P-loop containing nucleotide triphosphate hydrolases"/>
    <property type="match status" value="1"/>
</dbReference>
<organism evidence="2 3">
    <name type="scientific">Bacillus phage G</name>
    <dbReference type="NCBI Taxonomy" id="2884420"/>
    <lineage>
        <taxon>Viruses</taxon>
        <taxon>Duplodnaviria</taxon>
        <taxon>Heunggongvirae</taxon>
        <taxon>Uroviricota</taxon>
        <taxon>Caudoviricetes</taxon>
        <taxon>Donellivirus</taxon>
        <taxon>Donellivirus gee</taxon>
    </lineage>
</organism>
<dbReference type="RefSeq" id="YP_009015505.1">
    <property type="nucleotide sequence ID" value="NC_023719.1"/>
</dbReference>
<gene>
    <name evidence="2" type="primary">202</name>
    <name evidence="2" type="ORF">G_202</name>
</gene>
<evidence type="ECO:0000313" key="3">
    <source>
        <dbReference type="Proteomes" id="UP000009273"/>
    </source>
</evidence>
<feature type="domain" description="AAA+ ATPase" evidence="1">
    <location>
        <begin position="20"/>
        <end position="178"/>
    </location>
</feature>
<dbReference type="InterPro" id="IPR027417">
    <property type="entry name" value="P-loop_NTPase"/>
</dbReference>
<keyword evidence="3" id="KW-1185">Reference proteome</keyword>
<dbReference type="Proteomes" id="UP000009273">
    <property type="component" value="Segment"/>
</dbReference>
<sequence>MSFKKIGTIFDKYLAGFPVDKTVSLIHGENGTGKTKVLEKLIEYYTKRGENVIYFPDDRFFQLTADEVESVLVMSAIGEETNIFKKLDMKINTWDYENKEGTFINSGNLQIVNFVGSIMLAPKPSIVIIDNIEKSLHISKQDLIVGLLKSLKNTKKLIAVTYSPSIISDHQLETLHIKNCVNLRDD</sequence>
<reference evidence="2 3" key="1">
    <citation type="submission" date="2011-09" db="EMBL/GenBank/DDBJ databases">
        <authorList>
            <person name="Pope W.H."/>
            <person name="Pedulla M.L."/>
            <person name="Ford M.E."/>
            <person name="Peebles C.L."/>
            <person name="Hatfull G.H."/>
            <person name="Hendrix R.W."/>
        </authorList>
    </citation>
    <scope>NUCLEOTIDE SEQUENCE [LARGE SCALE GENOMIC DNA]</scope>
    <source>
        <strain evidence="2">G</strain>
    </source>
</reference>
<dbReference type="GeneID" id="18563417"/>
<accession>G3MBR8</accession>
<name>G3MBR8_9CAUD</name>
<dbReference type="SUPFAM" id="SSF52540">
    <property type="entry name" value="P-loop containing nucleoside triphosphate hydrolases"/>
    <property type="match status" value="1"/>
</dbReference>
<dbReference type="EMBL" id="JN638751">
    <property type="protein sequence ID" value="AEO93461.1"/>
    <property type="molecule type" value="Genomic_DNA"/>
</dbReference>
<evidence type="ECO:0000259" key="1">
    <source>
        <dbReference type="SMART" id="SM00382"/>
    </source>
</evidence>
<dbReference type="Pfam" id="PF13304">
    <property type="entry name" value="AAA_21"/>
    <property type="match status" value="1"/>
</dbReference>
<dbReference type="GO" id="GO:0016887">
    <property type="term" value="F:ATP hydrolysis activity"/>
    <property type="evidence" value="ECO:0007669"/>
    <property type="project" value="InterPro"/>
</dbReference>
<proteinExistence type="predicted"/>
<protein>
    <submittedName>
        <fullName evidence="2">Gp202</fullName>
    </submittedName>
</protein>
<dbReference type="KEGG" id="vg:18563417"/>
<dbReference type="InterPro" id="IPR003593">
    <property type="entry name" value="AAA+_ATPase"/>
</dbReference>
<evidence type="ECO:0000313" key="2">
    <source>
        <dbReference type="EMBL" id="AEO93461.1"/>
    </source>
</evidence>
<dbReference type="InterPro" id="IPR003959">
    <property type="entry name" value="ATPase_AAA_core"/>
</dbReference>
<dbReference type="SMART" id="SM00382">
    <property type="entry name" value="AAA"/>
    <property type="match status" value="1"/>
</dbReference>